<dbReference type="PATRIC" id="fig|1123269.5.peg.5000"/>
<dbReference type="eggNOG" id="COG1451">
    <property type="taxonomic scope" value="Bacteria"/>
</dbReference>
<dbReference type="KEGG" id="ssan:NX02_25495"/>
<protein>
    <recommendedName>
        <fullName evidence="1">YgjP-like metallopeptidase domain-containing protein</fullName>
    </recommendedName>
</protein>
<dbReference type="PANTHER" id="PTHR30399:SF1">
    <property type="entry name" value="UTP PYROPHOSPHATASE"/>
    <property type="match status" value="1"/>
</dbReference>
<dbReference type="Proteomes" id="UP000018851">
    <property type="component" value="Chromosome"/>
</dbReference>
<dbReference type="AlphaFoldDB" id="W0ALX3"/>
<organism evidence="2 3">
    <name type="scientific">Sphingomonas sanxanigenens DSM 19645 = NX02</name>
    <dbReference type="NCBI Taxonomy" id="1123269"/>
    <lineage>
        <taxon>Bacteria</taxon>
        <taxon>Pseudomonadati</taxon>
        <taxon>Pseudomonadota</taxon>
        <taxon>Alphaproteobacteria</taxon>
        <taxon>Sphingomonadales</taxon>
        <taxon>Sphingomonadaceae</taxon>
        <taxon>Sphingomonas</taxon>
    </lineage>
</organism>
<dbReference type="InterPro" id="IPR002725">
    <property type="entry name" value="YgjP-like_metallopeptidase"/>
</dbReference>
<sequence>MLRLFGRAQAADPALPTFGSPPRPLTVVRNARARSMKLSVDPRDGSVRLVLPTRAGLGHALGWVETKRGWIERQLGKVTDGVPIVAGGSIPWRGAELLVDWSADHPRMPRLAGDRILVGGSIDTLELRVLRWIRTEAKRLLEEETRAVAARAGVSVAMVGVGDPRSRWGSCASNGNIRYSWRLLLAPDFVWKATVAHEVAHRVHMDHSRAFHALAASLFGADPKPAREWLRRHGAALHGLGRS</sequence>
<dbReference type="CDD" id="cd07344">
    <property type="entry name" value="M48_yhfN_like"/>
    <property type="match status" value="1"/>
</dbReference>
<evidence type="ECO:0000259" key="1">
    <source>
        <dbReference type="Pfam" id="PF01863"/>
    </source>
</evidence>
<dbReference type="RefSeq" id="WP_025294807.1">
    <property type="nucleotide sequence ID" value="NZ_CP006644.1"/>
</dbReference>
<evidence type="ECO:0000313" key="3">
    <source>
        <dbReference type="Proteomes" id="UP000018851"/>
    </source>
</evidence>
<gene>
    <name evidence="2" type="ORF">NX02_25495</name>
</gene>
<dbReference type="InterPro" id="IPR053136">
    <property type="entry name" value="UTP_pyrophosphatase-like"/>
</dbReference>
<dbReference type="HOGENOM" id="CLU_065947_2_1_5"/>
<keyword evidence="3" id="KW-1185">Reference proteome</keyword>
<name>W0ALX3_9SPHN</name>
<reference evidence="2 3" key="1">
    <citation type="submission" date="2013-07" db="EMBL/GenBank/DDBJ databases">
        <title>Completed genome of Sphingomonas sanxanigenens NX02.</title>
        <authorList>
            <person name="Ma T."/>
            <person name="Huang H."/>
            <person name="Wu M."/>
            <person name="Li X."/>
            <person name="Li G."/>
        </authorList>
    </citation>
    <scope>NUCLEOTIDE SEQUENCE [LARGE SCALE GENOMIC DNA]</scope>
    <source>
        <strain evidence="2 3">NX02</strain>
    </source>
</reference>
<dbReference type="PANTHER" id="PTHR30399">
    <property type="entry name" value="UNCHARACTERIZED PROTEIN YGJP"/>
    <property type="match status" value="1"/>
</dbReference>
<dbReference type="Gene3D" id="3.30.2010.10">
    <property type="entry name" value="Metalloproteases ('zincins'), catalytic domain"/>
    <property type="match status" value="1"/>
</dbReference>
<dbReference type="STRING" id="1123269.NX02_25495"/>
<evidence type="ECO:0000313" key="2">
    <source>
        <dbReference type="EMBL" id="AHE56705.1"/>
    </source>
</evidence>
<feature type="domain" description="YgjP-like metallopeptidase" evidence="1">
    <location>
        <begin position="38"/>
        <end position="233"/>
    </location>
</feature>
<proteinExistence type="predicted"/>
<dbReference type="EMBL" id="CP006644">
    <property type="protein sequence ID" value="AHE56705.1"/>
    <property type="molecule type" value="Genomic_DNA"/>
</dbReference>
<accession>W0ALX3</accession>
<dbReference type="Pfam" id="PF01863">
    <property type="entry name" value="YgjP-like"/>
    <property type="match status" value="1"/>
</dbReference>